<dbReference type="Proteomes" id="UP000014975">
    <property type="component" value="Unassembled WGS sequence"/>
</dbReference>
<dbReference type="InterPro" id="IPR041720">
    <property type="entry name" value="FbaB-like"/>
</dbReference>
<dbReference type="NCBIfam" id="NF005556">
    <property type="entry name" value="PRK07226.1"/>
    <property type="match status" value="1"/>
</dbReference>
<dbReference type="SUPFAM" id="SSF51569">
    <property type="entry name" value="Aldolase"/>
    <property type="match status" value="1"/>
</dbReference>
<dbReference type="CDD" id="cd00958">
    <property type="entry name" value="DhnA"/>
    <property type="match status" value="1"/>
</dbReference>
<evidence type="ECO:0000313" key="1">
    <source>
        <dbReference type="EMBL" id="EPR35654.1"/>
    </source>
</evidence>
<keyword evidence="2" id="KW-1185">Reference proteome</keyword>
<sequence>MIGTLRRLAKLFDADSSKSVILALDHGAREGMLPGLSRMPLIVDGLTTRRVQGVVLNKGFARVHTMEIPLEMTMLVQLSGGTKHGEPSYSTAVVCTPSEACRLGADAVGLHLNIGNEYEDRMLADLGQITDEAHQLGLPALATILPRGRNVVNELDPSLIAHCIRVGAELGADLVCTPYSGHAASFGEAVDASPAPVLVAGGPAQPDFESFLAMLGEAMATGAAGVCIGRNIFEHGEPLARLDAVIEVVHKV</sequence>
<dbReference type="STRING" id="1121439.dsat_1995"/>
<dbReference type="PANTHER" id="PTHR47916:SF1">
    <property type="entry name" value="3-HYDROXY-5-PHOSPHONOOXYPENTANE-2,4-DIONE THIOLASE"/>
    <property type="match status" value="1"/>
</dbReference>
<evidence type="ECO:0000313" key="2">
    <source>
        <dbReference type="Proteomes" id="UP000014975"/>
    </source>
</evidence>
<dbReference type="Pfam" id="PF01791">
    <property type="entry name" value="DeoC"/>
    <property type="match status" value="1"/>
</dbReference>
<dbReference type="GO" id="GO:0004332">
    <property type="term" value="F:fructose-bisphosphate aldolase activity"/>
    <property type="evidence" value="ECO:0007669"/>
    <property type="project" value="InterPro"/>
</dbReference>
<dbReference type="RefSeq" id="WP_020885881.1">
    <property type="nucleotide sequence ID" value="NZ_ATHI01000003.1"/>
</dbReference>
<comment type="caution">
    <text evidence="1">The sequence shown here is derived from an EMBL/GenBank/DDBJ whole genome shotgun (WGS) entry which is preliminary data.</text>
</comment>
<proteinExistence type="predicted"/>
<reference evidence="1 2" key="1">
    <citation type="journal article" date="2013" name="Genome Announc.">
        <title>Draft genome sequences for three mercury-methylating, sulfate-reducing bacteria.</title>
        <authorList>
            <person name="Brown S.D."/>
            <person name="Hurt R.A.Jr."/>
            <person name="Gilmour C.C."/>
            <person name="Elias D.A."/>
        </authorList>
    </citation>
    <scope>NUCLEOTIDE SEQUENCE [LARGE SCALE GENOMIC DNA]</scope>
    <source>
        <strain evidence="1 2">DSM 16529</strain>
    </source>
</reference>
<gene>
    <name evidence="1" type="ORF">dsat_1995</name>
</gene>
<dbReference type="PANTHER" id="PTHR47916">
    <property type="entry name" value="FRUCTOSE-BISPHOSPHATE ALDOLASE CLASS 1"/>
    <property type="match status" value="1"/>
</dbReference>
<accession>S7UNS0</accession>
<dbReference type="InterPro" id="IPR002915">
    <property type="entry name" value="DeoC/FbaB/LacD_aldolase"/>
</dbReference>
<dbReference type="Gene3D" id="3.20.20.70">
    <property type="entry name" value="Aldolase class I"/>
    <property type="match status" value="1"/>
</dbReference>
<organism evidence="1 2">
    <name type="scientific">Alkalidesulfovibrio alkalitolerans DSM 16529</name>
    <dbReference type="NCBI Taxonomy" id="1121439"/>
    <lineage>
        <taxon>Bacteria</taxon>
        <taxon>Pseudomonadati</taxon>
        <taxon>Thermodesulfobacteriota</taxon>
        <taxon>Desulfovibrionia</taxon>
        <taxon>Desulfovibrionales</taxon>
        <taxon>Desulfovibrionaceae</taxon>
        <taxon>Alkalidesulfovibrio</taxon>
    </lineage>
</organism>
<protein>
    <submittedName>
        <fullName evidence="1">Deoxyribose-phosphate aldolase/phospho-2-dehydro-3-deoxyheptonate aldolase</fullName>
    </submittedName>
</protein>
<dbReference type="OrthoDB" id="5915071at2"/>
<dbReference type="PIRSF" id="PIRSF038992">
    <property type="entry name" value="Aldolase_Ia"/>
    <property type="match status" value="1"/>
</dbReference>
<dbReference type="SMART" id="SM01133">
    <property type="entry name" value="DeoC"/>
    <property type="match status" value="1"/>
</dbReference>
<dbReference type="eggNOG" id="COG1830">
    <property type="taxonomic scope" value="Bacteria"/>
</dbReference>
<dbReference type="PATRIC" id="fig|1121439.3.peg.380"/>
<name>S7UNS0_9BACT</name>
<dbReference type="AlphaFoldDB" id="S7UNS0"/>
<dbReference type="EMBL" id="ATHI01000003">
    <property type="protein sequence ID" value="EPR35654.1"/>
    <property type="molecule type" value="Genomic_DNA"/>
</dbReference>
<dbReference type="InterPro" id="IPR013785">
    <property type="entry name" value="Aldolase_TIM"/>
</dbReference>
<dbReference type="InterPro" id="IPR050456">
    <property type="entry name" value="DeoC/FbaB_aldolase"/>
</dbReference>